<dbReference type="PROSITE" id="PS00126">
    <property type="entry name" value="PDEASE_I_1"/>
    <property type="match status" value="1"/>
</dbReference>
<gene>
    <name evidence="6" type="ORF">GMARGA_LOCUS18970</name>
</gene>
<dbReference type="InterPro" id="IPR023174">
    <property type="entry name" value="PDEase_CS"/>
</dbReference>
<dbReference type="Proteomes" id="UP000789901">
    <property type="component" value="Unassembled WGS sequence"/>
</dbReference>
<dbReference type="CDD" id="cd00077">
    <property type="entry name" value="HDc"/>
    <property type="match status" value="1"/>
</dbReference>
<dbReference type="PROSITE" id="PS51845">
    <property type="entry name" value="PDEASE_I_2"/>
    <property type="match status" value="1"/>
</dbReference>
<evidence type="ECO:0000313" key="6">
    <source>
        <dbReference type="EMBL" id="CAG8775050.1"/>
    </source>
</evidence>
<dbReference type="SUPFAM" id="SSF109604">
    <property type="entry name" value="HD-domain/PDEase-like"/>
    <property type="match status" value="1"/>
</dbReference>
<feature type="region of interest" description="Disordered" evidence="4">
    <location>
        <begin position="314"/>
        <end position="343"/>
    </location>
</feature>
<keyword evidence="1 3" id="KW-0479">Metal-binding</keyword>
<keyword evidence="2 3" id="KW-0378">Hydrolase</keyword>
<dbReference type="PRINTS" id="PR00387">
    <property type="entry name" value="PDIESTERASE1"/>
</dbReference>
<organism evidence="6 7">
    <name type="scientific">Gigaspora margarita</name>
    <dbReference type="NCBI Taxonomy" id="4874"/>
    <lineage>
        <taxon>Eukaryota</taxon>
        <taxon>Fungi</taxon>
        <taxon>Fungi incertae sedis</taxon>
        <taxon>Mucoromycota</taxon>
        <taxon>Glomeromycotina</taxon>
        <taxon>Glomeromycetes</taxon>
        <taxon>Diversisporales</taxon>
        <taxon>Gigasporaceae</taxon>
        <taxon>Gigaspora</taxon>
    </lineage>
</organism>
<dbReference type="Pfam" id="PF00233">
    <property type="entry name" value="PDEase_I"/>
    <property type="match status" value="1"/>
</dbReference>
<comment type="caution">
    <text evidence="6">The sequence shown here is derived from an EMBL/GenBank/DDBJ whole genome shotgun (WGS) entry which is preliminary data.</text>
</comment>
<keyword evidence="7" id="KW-1185">Reference proteome</keyword>
<evidence type="ECO:0000256" key="3">
    <source>
        <dbReference type="RuleBase" id="RU363067"/>
    </source>
</evidence>
<name>A0ABN7VIE5_GIGMA</name>
<dbReference type="Gene3D" id="1.10.1300.10">
    <property type="entry name" value="3'5'-cyclic nucleotide phosphodiesterase, catalytic domain"/>
    <property type="match status" value="1"/>
</dbReference>
<dbReference type="PANTHER" id="PTHR11347">
    <property type="entry name" value="CYCLIC NUCLEOTIDE PHOSPHODIESTERASE"/>
    <property type="match status" value="1"/>
</dbReference>
<dbReference type="InterPro" id="IPR003607">
    <property type="entry name" value="HD/PDEase_dom"/>
</dbReference>
<reference evidence="6 7" key="1">
    <citation type="submission" date="2021-06" db="EMBL/GenBank/DDBJ databases">
        <authorList>
            <person name="Kallberg Y."/>
            <person name="Tangrot J."/>
            <person name="Rosling A."/>
        </authorList>
    </citation>
    <scope>NUCLEOTIDE SEQUENCE [LARGE SCALE GENOMIC DNA]</scope>
    <source>
        <strain evidence="6 7">120-4 pot B 10/14</strain>
    </source>
</reference>
<accession>A0ABN7VIE5</accession>
<comment type="similarity">
    <text evidence="3">Belongs to the cyclic nucleotide phosphodiesterase family.</text>
</comment>
<evidence type="ECO:0000256" key="4">
    <source>
        <dbReference type="SAM" id="MobiDB-lite"/>
    </source>
</evidence>
<comment type="cofactor">
    <cofactor evidence="3">
        <name>a divalent metal cation</name>
        <dbReference type="ChEBI" id="CHEBI:60240"/>
    </cofactor>
    <text evidence="3">Binds 2 divalent metal cations per subunit. Site 1 may preferentially bind zinc ions, while site 2 has a preference for magnesium and/or manganese ions.</text>
</comment>
<evidence type="ECO:0000256" key="1">
    <source>
        <dbReference type="ARBA" id="ARBA00022723"/>
    </source>
</evidence>
<dbReference type="EC" id="3.1.4.-" evidence="3"/>
<dbReference type="InterPro" id="IPR036971">
    <property type="entry name" value="PDEase_catalytic_dom_sf"/>
</dbReference>
<evidence type="ECO:0000256" key="2">
    <source>
        <dbReference type="ARBA" id="ARBA00022801"/>
    </source>
</evidence>
<feature type="domain" description="PDEase" evidence="5">
    <location>
        <begin position="1"/>
        <end position="316"/>
    </location>
</feature>
<dbReference type="InterPro" id="IPR002073">
    <property type="entry name" value="PDEase_catalytic_dom"/>
</dbReference>
<dbReference type="EMBL" id="CAJVQB010015529">
    <property type="protein sequence ID" value="CAG8775050.1"/>
    <property type="molecule type" value="Genomic_DNA"/>
</dbReference>
<proteinExistence type="inferred from homology"/>
<sequence>MLNFIDNKLNSKIGMDFKVWDWQIPELYGIVLGMFVKLGLTDTISICKSEMLDFIIDVEKGYYKTSYHSFYHAVDVVAVLYYMLTDLGAANYLTSLDAICLLIAGLCHDIGHPGLNNVYQVNARTNLAVKYNDQSVLENHSCTLTMDIITKHRLLRHVHSCNNEYKDCDPKEVDTTIRDLITKIILATDMSFHFDLLESLHDMLKSASPCSSEESVLLHAADLSNTVRPWDISKRWSDLVVEEFFHQGDLEKQNNLPVSPNMDRKKAHQCQISLGFGDFVVKPYFEAFASFLNQATIFLDILANNRVCWDDMKNAPPQPPPTLLIPNSDDASTLEDENSSKGQRRVSLAAGLLIIPDDIQEKLRLMSSQRHTRHQRKLKRSLSGRSYSHHALLPAHPARLKSSDSNSILDNENLYSTPSLIITPVSSGSIINSTNYNNVKKASNNHQKRLGRMRRSSSLDHNMIRQITSLCGTGDSQPEQRVVVAGS</sequence>
<protein>
    <recommendedName>
        <fullName evidence="3">Phosphodiesterase</fullName>
        <ecNumber evidence="3">3.1.4.-</ecNumber>
    </recommendedName>
</protein>
<dbReference type="InterPro" id="IPR023088">
    <property type="entry name" value="PDEase"/>
</dbReference>
<dbReference type="SMART" id="SM00471">
    <property type="entry name" value="HDc"/>
    <property type="match status" value="1"/>
</dbReference>
<evidence type="ECO:0000313" key="7">
    <source>
        <dbReference type="Proteomes" id="UP000789901"/>
    </source>
</evidence>
<evidence type="ECO:0000259" key="5">
    <source>
        <dbReference type="PROSITE" id="PS51845"/>
    </source>
</evidence>